<feature type="transmembrane region" description="Helical" evidence="9">
    <location>
        <begin position="146"/>
        <end position="168"/>
    </location>
</feature>
<keyword evidence="7 8" id="KW-0807">Transducer</keyword>
<dbReference type="InterPro" id="IPR000725">
    <property type="entry name" value="Olfact_rcpt"/>
</dbReference>
<dbReference type="Proteomes" id="UP000694871">
    <property type="component" value="Unplaced"/>
</dbReference>
<reference evidence="12" key="1">
    <citation type="submission" date="2025-08" db="UniProtKB">
        <authorList>
            <consortium name="RefSeq"/>
        </authorList>
    </citation>
    <scope>IDENTIFICATION</scope>
</reference>
<keyword evidence="11" id="KW-1185">Reference proteome</keyword>
<dbReference type="SMART" id="SM01381">
    <property type="entry name" value="7TM_GPCR_Srsx"/>
    <property type="match status" value="1"/>
</dbReference>
<organism evidence="11 12">
    <name type="scientific">Gekko japonicus</name>
    <name type="common">Schlegel's Japanese gecko</name>
    <dbReference type="NCBI Taxonomy" id="146911"/>
    <lineage>
        <taxon>Eukaryota</taxon>
        <taxon>Metazoa</taxon>
        <taxon>Chordata</taxon>
        <taxon>Craniata</taxon>
        <taxon>Vertebrata</taxon>
        <taxon>Euteleostomi</taxon>
        <taxon>Lepidosauria</taxon>
        <taxon>Squamata</taxon>
        <taxon>Bifurcata</taxon>
        <taxon>Gekkota</taxon>
        <taxon>Gekkonidae</taxon>
        <taxon>Gekkoninae</taxon>
        <taxon>Gekko</taxon>
    </lineage>
</organism>
<feature type="transmembrane region" description="Helical" evidence="9">
    <location>
        <begin position="65"/>
        <end position="83"/>
    </location>
</feature>
<gene>
    <name evidence="12" type="primary">LOC107120862</name>
</gene>
<dbReference type="SUPFAM" id="SSF81321">
    <property type="entry name" value="Family A G protein-coupled receptor-like"/>
    <property type="match status" value="1"/>
</dbReference>
<keyword evidence="4 9" id="KW-0552">Olfaction</keyword>
<accession>A0ABM1KZH6</accession>
<feature type="transmembrane region" description="Helical" evidence="9">
    <location>
        <begin position="242"/>
        <end position="266"/>
    </location>
</feature>
<evidence type="ECO:0000256" key="3">
    <source>
        <dbReference type="ARBA" id="ARBA00022692"/>
    </source>
</evidence>
<evidence type="ECO:0000256" key="7">
    <source>
        <dbReference type="ARBA" id="ARBA00023224"/>
    </source>
</evidence>
<evidence type="ECO:0000256" key="1">
    <source>
        <dbReference type="ARBA" id="ARBA00004141"/>
    </source>
</evidence>
<keyword evidence="5 9" id="KW-1133">Transmembrane helix</keyword>
<dbReference type="GeneID" id="107120862"/>
<feature type="transmembrane region" description="Helical" evidence="9">
    <location>
        <begin position="103"/>
        <end position="125"/>
    </location>
</feature>
<proteinExistence type="inferred from homology"/>
<feature type="transmembrane region" description="Helical" evidence="9">
    <location>
        <begin position="31"/>
        <end position="53"/>
    </location>
</feature>
<evidence type="ECO:0000256" key="6">
    <source>
        <dbReference type="ARBA" id="ARBA00023136"/>
    </source>
</evidence>
<keyword evidence="9" id="KW-1003">Cell membrane</keyword>
<sequence length="320" mass="35345">MHPSQMVLDTNSSPPTFVLVGIPGLESVHPWLGIPFCFMYIVALFGNGALLFAIRFDRTLHNPMFYFLGMLGVIDVVMATTTVPKMLDIFWSGSPKIGLNVCFAQMFFIHSVTAMESGVLLAMAFDRYVAISHPLRYETILTPPRVAQVGLAILTRGILFMVPLSGMVSRLPYCASKRIPHSYCEHMAVVKLACADSATSRVYIMVGSTLIVGSDMAFIAISYGLVLRAVKKLSEKTERLKAFSTCSSHVCVMLLYYLPGMASIYIQGFPHGTPPHVQVLLADLYLSLPPMLNPIIYSIRMKQVRRALCRVFPLVEGLVG</sequence>
<evidence type="ECO:0000256" key="9">
    <source>
        <dbReference type="RuleBase" id="RU363047"/>
    </source>
</evidence>
<evidence type="ECO:0000259" key="10">
    <source>
        <dbReference type="PROSITE" id="PS50262"/>
    </source>
</evidence>
<dbReference type="PRINTS" id="PR00245">
    <property type="entry name" value="OLFACTORYR"/>
</dbReference>
<name>A0ABM1KZH6_GEKJA</name>
<keyword evidence="8" id="KW-0675">Receptor</keyword>
<dbReference type="RefSeq" id="XP_015279113.1">
    <property type="nucleotide sequence ID" value="XM_015423627.1"/>
</dbReference>
<evidence type="ECO:0000256" key="5">
    <source>
        <dbReference type="ARBA" id="ARBA00022989"/>
    </source>
</evidence>
<dbReference type="InterPro" id="IPR017452">
    <property type="entry name" value="GPCR_Rhodpsn_7TM"/>
</dbReference>
<dbReference type="CDD" id="cd15950">
    <property type="entry name" value="7tmA_OR52I-like"/>
    <property type="match status" value="1"/>
</dbReference>
<protein>
    <recommendedName>
        <fullName evidence="9">Olfactory receptor</fullName>
    </recommendedName>
</protein>
<evidence type="ECO:0000256" key="2">
    <source>
        <dbReference type="ARBA" id="ARBA00022606"/>
    </source>
</evidence>
<keyword evidence="2 9" id="KW-0716">Sensory transduction</keyword>
<dbReference type="PANTHER" id="PTHR26450">
    <property type="entry name" value="OLFACTORY RECEPTOR 56B1-RELATED"/>
    <property type="match status" value="1"/>
</dbReference>
<evidence type="ECO:0000256" key="8">
    <source>
        <dbReference type="RuleBase" id="RU000688"/>
    </source>
</evidence>
<keyword evidence="3 8" id="KW-0812">Transmembrane</keyword>
<keyword evidence="8" id="KW-0297">G-protein coupled receptor</keyword>
<feature type="transmembrane region" description="Helical" evidence="9">
    <location>
        <begin position="278"/>
        <end position="297"/>
    </location>
</feature>
<evidence type="ECO:0000313" key="12">
    <source>
        <dbReference type="RefSeq" id="XP_015279113.1"/>
    </source>
</evidence>
<dbReference type="PROSITE" id="PS50262">
    <property type="entry name" value="G_PROTEIN_RECEP_F1_2"/>
    <property type="match status" value="1"/>
</dbReference>
<dbReference type="Gene3D" id="1.20.1070.10">
    <property type="entry name" value="Rhodopsin 7-helix transmembrane proteins"/>
    <property type="match status" value="1"/>
</dbReference>
<dbReference type="PRINTS" id="PR00237">
    <property type="entry name" value="GPCRRHODOPSN"/>
</dbReference>
<keyword evidence="6 9" id="KW-0472">Membrane</keyword>
<feature type="domain" description="G-protein coupled receptors family 1 profile" evidence="10">
    <location>
        <begin position="46"/>
        <end position="297"/>
    </location>
</feature>
<dbReference type="PANTHER" id="PTHR26450:SF177">
    <property type="entry name" value="OLFACTORY RECEPTOR 52I1-RELATED"/>
    <property type="match status" value="1"/>
</dbReference>
<dbReference type="InterPro" id="IPR000276">
    <property type="entry name" value="GPCR_Rhodpsn"/>
</dbReference>
<dbReference type="InterPro" id="IPR050402">
    <property type="entry name" value="OR51/52/56-like"/>
</dbReference>
<evidence type="ECO:0000256" key="4">
    <source>
        <dbReference type="ARBA" id="ARBA00022725"/>
    </source>
</evidence>
<evidence type="ECO:0000313" key="11">
    <source>
        <dbReference type="Proteomes" id="UP000694871"/>
    </source>
</evidence>
<comment type="subcellular location">
    <subcellularLocation>
        <location evidence="9">Cell membrane</location>
        <topology evidence="9">Multi-pass membrane protein</topology>
    </subcellularLocation>
    <subcellularLocation>
        <location evidence="1">Membrane</location>
        <topology evidence="1">Multi-pass membrane protein</topology>
    </subcellularLocation>
</comment>
<comment type="similarity">
    <text evidence="8">Belongs to the G-protein coupled receptor 1 family.</text>
</comment>
<dbReference type="Pfam" id="PF13853">
    <property type="entry name" value="7tm_4"/>
    <property type="match status" value="1"/>
</dbReference>
<feature type="transmembrane region" description="Helical" evidence="9">
    <location>
        <begin position="202"/>
        <end position="230"/>
    </location>
</feature>
<dbReference type="PROSITE" id="PS00237">
    <property type="entry name" value="G_PROTEIN_RECEP_F1_1"/>
    <property type="match status" value="1"/>
</dbReference>